<dbReference type="STRING" id="1192034.CAP_0062"/>
<proteinExistence type="predicted"/>
<dbReference type="PANTHER" id="PTHR33608:SF7">
    <property type="entry name" value="DUF58 DOMAIN-CONTAINING PROTEIN"/>
    <property type="match status" value="1"/>
</dbReference>
<dbReference type="AlphaFoldDB" id="A0A017TI72"/>
<dbReference type="InterPro" id="IPR002881">
    <property type="entry name" value="DUF58"/>
</dbReference>
<dbReference type="EMBL" id="ASRX01000001">
    <property type="protein sequence ID" value="EYF08978.1"/>
    <property type="molecule type" value="Genomic_DNA"/>
</dbReference>
<reference evidence="2 3" key="1">
    <citation type="submission" date="2013-05" db="EMBL/GenBank/DDBJ databases">
        <title>Genome assembly of Chondromyces apiculatus DSM 436.</title>
        <authorList>
            <person name="Sharma G."/>
            <person name="Khatri I."/>
            <person name="Kaur C."/>
            <person name="Mayilraj S."/>
            <person name="Subramanian S."/>
        </authorList>
    </citation>
    <scope>NUCLEOTIDE SEQUENCE [LARGE SCALE GENOMIC DNA]</scope>
    <source>
        <strain evidence="2 3">DSM 436</strain>
    </source>
</reference>
<dbReference type="OrthoDB" id="9776116at2"/>
<name>A0A017TI72_9BACT</name>
<dbReference type="eggNOG" id="COG1721">
    <property type="taxonomic scope" value="Bacteria"/>
</dbReference>
<dbReference type="SUPFAM" id="SSF53300">
    <property type="entry name" value="vWA-like"/>
    <property type="match status" value="1"/>
</dbReference>
<organism evidence="2 3">
    <name type="scientific">Chondromyces apiculatus DSM 436</name>
    <dbReference type="NCBI Taxonomy" id="1192034"/>
    <lineage>
        <taxon>Bacteria</taxon>
        <taxon>Pseudomonadati</taxon>
        <taxon>Myxococcota</taxon>
        <taxon>Polyangia</taxon>
        <taxon>Polyangiales</taxon>
        <taxon>Polyangiaceae</taxon>
        <taxon>Chondromyces</taxon>
    </lineage>
</organism>
<dbReference type="Gene3D" id="3.40.50.410">
    <property type="entry name" value="von Willebrand factor, type A domain"/>
    <property type="match status" value="1"/>
</dbReference>
<evidence type="ECO:0000259" key="1">
    <source>
        <dbReference type="SMART" id="SM00327"/>
    </source>
</evidence>
<keyword evidence="3" id="KW-1185">Reference proteome</keyword>
<evidence type="ECO:0000313" key="2">
    <source>
        <dbReference type="EMBL" id="EYF08978.1"/>
    </source>
</evidence>
<dbReference type="Pfam" id="PF01882">
    <property type="entry name" value="DUF58"/>
    <property type="match status" value="1"/>
</dbReference>
<accession>A0A017TI72</accession>
<protein>
    <recommendedName>
        <fullName evidence="1">VWFA domain-containing protein</fullName>
    </recommendedName>
</protein>
<comment type="caution">
    <text evidence="2">The sequence shown here is derived from an EMBL/GenBank/DDBJ whole genome shotgun (WGS) entry which is preliminary data.</text>
</comment>
<sequence>MGLLDVFKRAASPLSRRARGASVSVDDDLFDDEFQRKLDYLAMVSRRVFSGAMRAERRTKKTGSGVEFADHRDYAPGDDIRYLDWAAYQRFDRLLIRLYEEEEDLAIYFILDTSASMAFGDGEKLRHGKRLCAALAYVGLANLDRITVVTATDEISGRMPSTRGKARIFRIFRFLRGAGADGATDLGEAMKTFVAQHKRRGLAVLVSDLYDPAGFERGINVLRYNKFEPFVLHVADPREARPDLRGDVRVYDCESGEEREVTVTAKVLERYGQAYEEYLEEVKRFCTARQVSYFRADVSVPFDELILRVFRRGGFLR</sequence>
<dbReference type="InterPro" id="IPR002035">
    <property type="entry name" value="VWF_A"/>
</dbReference>
<dbReference type="Proteomes" id="UP000019678">
    <property type="component" value="Unassembled WGS sequence"/>
</dbReference>
<dbReference type="InterPro" id="IPR036465">
    <property type="entry name" value="vWFA_dom_sf"/>
</dbReference>
<feature type="domain" description="VWFA" evidence="1">
    <location>
        <begin position="104"/>
        <end position="269"/>
    </location>
</feature>
<dbReference type="PANTHER" id="PTHR33608">
    <property type="entry name" value="BLL2464 PROTEIN"/>
    <property type="match status" value="1"/>
</dbReference>
<dbReference type="RefSeq" id="WP_044234661.1">
    <property type="nucleotide sequence ID" value="NZ_ASRX01000001.1"/>
</dbReference>
<dbReference type="SMART" id="SM00327">
    <property type="entry name" value="VWA"/>
    <property type="match status" value="1"/>
</dbReference>
<evidence type="ECO:0000313" key="3">
    <source>
        <dbReference type="Proteomes" id="UP000019678"/>
    </source>
</evidence>
<gene>
    <name evidence="2" type="ORF">CAP_0062</name>
</gene>